<gene>
    <name evidence="2" type="ORF">PHYPA_020171</name>
</gene>
<sequence>MNQKVLVIDAIYKTNKYWMVLFYIIKYTSFNRFFVVVLVFMALKKHMPMYRALHQEHAQGVYGTTFL</sequence>
<evidence type="ECO:0000313" key="3">
    <source>
        <dbReference type="EnsemblPlants" id="Pp3c15_23893V3.1"/>
    </source>
</evidence>
<keyword evidence="1" id="KW-0812">Transmembrane</keyword>
<dbReference type="Proteomes" id="UP000006727">
    <property type="component" value="Chromosome 15"/>
</dbReference>
<accession>A0A2K1JED1</accession>
<dbReference type="InParanoid" id="A0A2K1JED1"/>
<keyword evidence="1" id="KW-1133">Transmembrane helix</keyword>
<reference evidence="3" key="3">
    <citation type="submission" date="2020-12" db="UniProtKB">
        <authorList>
            <consortium name="EnsemblPlants"/>
        </authorList>
    </citation>
    <scope>IDENTIFICATION</scope>
</reference>
<reference evidence="2 4" key="1">
    <citation type="journal article" date="2008" name="Science">
        <title>The Physcomitrella genome reveals evolutionary insights into the conquest of land by plants.</title>
        <authorList>
            <person name="Rensing S."/>
            <person name="Lang D."/>
            <person name="Zimmer A."/>
            <person name="Terry A."/>
            <person name="Salamov A."/>
            <person name="Shapiro H."/>
            <person name="Nishiyama T."/>
            <person name="Perroud P.-F."/>
            <person name="Lindquist E."/>
            <person name="Kamisugi Y."/>
            <person name="Tanahashi T."/>
            <person name="Sakakibara K."/>
            <person name="Fujita T."/>
            <person name="Oishi K."/>
            <person name="Shin-I T."/>
            <person name="Kuroki Y."/>
            <person name="Toyoda A."/>
            <person name="Suzuki Y."/>
            <person name="Hashimoto A."/>
            <person name="Yamaguchi K."/>
            <person name="Sugano A."/>
            <person name="Kohara Y."/>
            <person name="Fujiyama A."/>
            <person name="Anterola A."/>
            <person name="Aoki S."/>
            <person name="Ashton N."/>
            <person name="Barbazuk W.B."/>
            <person name="Barker E."/>
            <person name="Bennetzen J."/>
            <person name="Bezanilla M."/>
            <person name="Blankenship R."/>
            <person name="Cho S.H."/>
            <person name="Dutcher S."/>
            <person name="Estelle M."/>
            <person name="Fawcett J.A."/>
            <person name="Gundlach H."/>
            <person name="Hanada K."/>
            <person name="Heyl A."/>
            <person name="Hicks K.A."/>
            <person name="Hugh J."/>
            <person name="Lohr M."/>
            <person name="Mayer K."/>
            <person name="Melkozernov A."/>
            <person name="Murata T."/>
            <person name="Nelson D."/>
            <person name="Pils B."/>
            <person name="Prigge M."/>
            <person name="Reiss B."/>
            <person name="Renner T."/>
            <person name="Rombauts S."/>
            <person name="Rushton P."/>
            <person name="Sanderfoot A."/>
            <person name="Schween G."/>
            <person name="Shiu S.-H."/>
            <person name="Stueber K."/>
            <person name="Theodoulou F.L."/>
            <person name="Tu H."/>
            <person name="Van de Peer Y."/>
            <person name="Verrier P.J."/>
            <person name="Waters E."/>
            <person name="Wood A."/>
            <person name="Yang L."/>
            <person name="Cove D."/>
            <person name="Cuming A."/>
            <person name="Hasebe M."/>
            <person name="Lucas S."/>
            <person name="Mishler D.B."/>
            <person name="Reski R."/>
            <person name="Grigoriev I."/>
            <person name="Quatrano R.S."/>
            <person name="Boore J.L."/>
        </authorList>
    </citation>
    <scope>NUCLEOTIDE SEQUENCE [LARGE SCALE GENOMIC DNA]</scope>
    <source>
        <strain evidence="3 4">cv. Gransden 2004</strain>
    </source>
</reference>
<keyword evidence="4" id="KW-1185">Reference proteome</keyword>
<protein>
    <submittedName>
        <fullName evidence="2 3">Uncharacterized protein</fullName>
    </submittedName>
</protein>
<feature type="transmembrane region" description="Helical" evidence="1">
    <location>
        <begin position="20"/>
        <end position="43"/>
    </location>
</feature>
<dbReference type="EMBL" id="ABEU02000015">
    <property type="protein sequence ID" value="PNR39891.1"/>
    <property type="molecule type" value="Genomic_DNA"/>
</dbReference>
<evidence type="ECO:0000313" key="2">
    <source>
        <dbReference type="EMBL" id="PNR39891.1"/>
    </source>
</evidence>
<evidence type="ECO:0000256" key="1">
    <source>
        <dbReference type="SAM" id="Phobius"/>
    </source>
</evidence>
<dbReference type="EnsemblPlants" id="Pp3c15_23893V3.1">
    <property type="protein sequence ID" value="Pp3c15_23893V3.1"/>
    <property type="gene ID" value="Pp3c15_23893"/>
</dbReference>
<proteinExistence type="predicted"/>
<evidence type="ECO:0000313" key="4">
    <source>
        <dbReference type="Proteomes" id="UP000006727"/>
    </source>
</evidence>
<reference evidence="2 4" key="2">
    <citation type="journal article" date="2018" name="Plant J.">
        <title>The Physcomitrella patens chromosome-scale assembly reveals moss genome structure and evolution.</title>
        <authorList>
            <person name="Lang D."/>
            <person name="Ullrich K.K."/>
            <person name="Murat F."/>
            <person name="Fuchs J."/>
            <person name="Jenkins J."/>
            <person name="Haas F.B."/>
            <person name="Piednoel M."/>
            <person name="Gundlach H."/>
            <person name="Van Bel M."/>
            <person name="Meyberg R."/>
            <person name="Vives C."/>
            <person name="Morata J."/>
            <person name="Symeonidi A."/>
            <person name="Hiss M."/>
            <person name="Muchero W."/>
            <person name="Kamisugi Y."/>
            <person name="Saleh O."/>
            <person name="Blanc G."/>
            <person name="Decker E.L."/>
            <person name="van Gessel N."/>
            <person name="Grimwood J."/>
            <person name="Hayes R.D."/>
            <person name="Graham S.W."/>
            <person name="Gunter L.E."/>
            <person name="McDaniel S.F."/>
            <person name="Hoernstein S.N.W."/>
            <person name="Larsson A."/>
            <person name="Li F.W."/>
            <person name="Perroud P.F."/>
            <person name="Phillips J."/>
            <person name="Ranjan P."/>
            <person name="Rokshar D.S."/>
            <person name="Rothfels C.J."/>
            <person name="Schneider L."/>
            <person name="Shu S."/>
            <person name="Stevenson D.W."/>
            <person name="Thummler F."/>
            <person name="Tillich M."/>
            <person name="Villarreal Aguilar J.C."/>
            <person name="Widiez T."/>
            <person name="Wong G.K."/>
            <person name="Wymore A."/>
            <person name="Zhang Y."/>
            <person name="Zimmer A.D."/>
            <person name="Quatrano R.S."/>
            <person name="Mayer K.F.X."/>
            <person name="Goodstein D."/>
            <person name="Casacuberta J.M."/>
            <person name="Vandepoele K."/>
            <person name="Reski R."/>
            <person name="Cuming A.C."/>
            <person name="Tuskan G.A."/>
            <person name="Maumus F."/>
            <person name="Salse J."/>
            <person name="Schmutz J."/>
            <person name="Rensing S.A."/>
        </authorList>
    </citation>
    <scope>NUCLEOTIDE SEQUENCE [LARGE SCALE GENOMIC DNA]</scope>
    <source>
        <strain evidence="3 4">cv. Gransden 2004</strain>
    </source>
</reference>
<name>A0A2K1JED1_PHYPA</name>
<dbReference type="AlphaFoldDB" id="A0A2K1JED1"/>
<organism evidence="2">
    <name type="scientific">Physcomitrium patens</name>
    <name type="common">Spreading-leaved earth moss</name>
    <name type="synonym">Physcomitrella patens</name>
    <dbReference type="NCBI Taxonomy" id="3218"/>
    <lineage>
        <taxon>Eukaryota</taxon>
        <taxon>Viridiplantae</taxon>
        <taxon>Streptophyta</taxon>
        <taxon>Embryophyta</taxon>
        <taxon>Bryophyta</taxon>
        <taxon>Bryophytina</taxon>
        <taxon>Bryopsida</taxon>
        <taxon>Funariidae</taxon>
        <taxon>Funariales</taxon>
        <taxon>Funariaceae</taxon>
        <taxon>Physcomitrium</taxon>
    </lineage>
</organism>
<keyword evidence="1" id="KW-0472">Membrane</keyword>
<dbReference type="Gramene" id="Pp3c15_23893V3.1">
    <property type="protein sequence ID" value="Pp3c15_23893V3.1"/>
    <property type="gene ID" value="Pp3c15_23893"/>
</dbReference>